<evidence type="ECO:0000256" key="1">
    <source>
        <dbReference type="ARBA" id="ARBA00018296"/>
    </source>
</evidence>
<name>A0A3L6LAR9_9TRYP</name>
<dbReference type="InterPro" id="IPR039059">
    <property type="entry name" value="MVP"/>
</dbReference>
<dbReference type="GO" id="GO:0005737">
    <property type="term" value="C:cytoplasm"/>
    <property type="evidence" value="ECO:0007669"/>
    <property type="project" value="TreeGrafter"/>
</dbReference>
<dbReference type="Proteomes" id="UP000266743">
    <property type="component" value="Chromosome 5"/>
</dbReference>
<dbReference type="PANTHER" id="PTHR14165:SF3">
    <property type="entry name" value="MAJOR VAULT PROTEIN"/>
    <property type="match status" value="1"/>
</dbReference>
<protein>
    <recommendedName>
        <fullName evidence="1">Major vault protein</fullName>
    </recommendedName>
</protein>
<dbReference type="Gene3D" id="6.10.250.720">
    <property type="match status" value="1"/>
</dbReference>
<dbReference type="EMBL" id="QSBY01000005">
    <property type="protein sequence ID" value="RHW72661.1"/>
    <property type="molecule type" value="Genomic_DNA"/>
</dbReference>
<dbReference type="GO" id="GO:0005634">
    <property type="term" value="C:nucleus"/>
    <property type="evidence" value="ECO:0007669"/>
    <property type="project" value="TreeGrafter"/>
</dbReference>
<proteinExistence type="predicted"/>
<sequence length="113" mass="12340">MRAKALRITAASDLAKQKQQQDLELEFAKRQNELEIVKARELAQTEVERIQRMVSAIGRQTLVSIAQAGPEMQAKLLGGLGLKGYLITDGKTPVNLFNTAQGMLGGQTTETKS</sequence>
<dbReference type="Gene3D" id="6.20.380.10">
    <property type="match status" value="1"/>
</dbReference>
<dbReference type="AlphaFoldDB" id="A0A3L6LAR9"/>
<reference evidence="2" key="1">
    <citation type="submission" date="2018-09" db="EMBL/GenBank/DDBJ databases">
        <title>whole genome sequence of T. equiperdum IVM-t1 strain.</title>
        <authorList>
            <person name="Suganuma K."/>
        </authorList>
    </citation>
    <scope>NUCLEOTIDE SEQUENCE [LARGE SCALE GENOMIC DNA]</scope>
    <source>
        <strain evidence="2">IVM-t1</strain>
    </source>
</reference>
<accession>A0A3L6LAR9</accession>
<gene>
    <name evidence="2" type="ORF">DPX39_050050600</name>
</gene>
<dbReference type="PANTHER" id="PTHR14165">
    <property type="entry name" value="MAJOR VAULT PROTEIN"/>
    <property type="match status" value="1"/>
</dbReference>
<evidence type="ECO:0000313" key="2">
    <source>
        <dbReference type="EMBL" id="RHW72661.1"/>
    </source>
</evidence>
<comment type="caution">
    <text evidence="2">The sequence shown here is derived from an EMBL/GenBank/DDBJ whole genome shotgun (WGS) entry which is preliminary data.</text>
</comment>
<organism evidence="2">
    <name type="scientific">Trypanosoma brucei equiperdum</name>
    <dbReference type="NCBI Taxonomy" id="630700"/>
    <lineage>
        <taxon>Eukaryota</taxon>
        <taxon>Discoba</taxon>
        <taxon>Euglenozoa</taxon>
        <taxon>Kinetoplastea</taxon>
        <taxon>Metakinetoplastina</taxon>
        <taxon>Trypanosomatida</taxon>
        <taxon>Trypanosomatidae</taxon>
        <taxon>Trypanosoma</taxon>
    </lineage>
</organism>